<dbReference type="PROSITE" id="PS50076">
    <property type="entry name" value="DNAJ_2"/>
    <property type="match status" value="1"/>
</dbReference>
<dbReference type="InterPro" id="IPR018253">
    <property type="entry name" value="DnaJ_domain_CS"/>
</dbReference>
<dbReference type="InterPro" id="IPR001623">
    <property type="entry name" value="DnaJ_domain"/>
</dbReference>
<evidence type="ECO:0000259" key="2">
    <source>
        <dbReference type="PROSITE" id="PS50076"/>
    </source>
</evidence>
<dbReference type="Gene3D" id="2.60.260.20">
    <property type="entry name" value="Urease metallochaperone UreE, N-terminal domain"/>
    <property type="match status" value="2"/>
</dbReference>
<dbReference type="PRINTS" id="PR00625">
    <property type="entry name" value="JDOMAIN"/>
</dbReference>
<dbReference type="InterPro" id="IPR044713">
    <property type="entry name" value="DNJA1/2-like"/>
</dbReference>
<dbReference type="SUPFAM" id="SSF49493">
    <property type="entry name" value="HSP40/DnaJ peptide-binding domain"/>
    <property type="match status" value="2"/>
</dbReference>
<name>A0ABR0D0L4_9LAMI</name>
<dbReference type="PANTHER" id="PTHR43888">
    <property type="entry name" value="DNAJ-LIKE-2, ISOFORM A-RELATED"/>
    <property type="match status" value="1"/>
</dbReference>
<dbReference type="SMART" id="SM00271">
    <property type="entry name" value="DnaJ"/>
    <property type="match status" value="1"/>
</dbReference>
<dbReference type="CDD" id="cd10747">
    <property type="entry name" value="DnaJ_C"/>
    <property type="match status" value="1"/>
</dbReference>
<comment type="caution">
    <text evidence="3">The sequence shown here is derived from an EMBL/GenBank/DDBJ whole genome shotgun (WGS) entry which is preliminary data.</text>
</comment>
<dbReference type="Pfam" id="PF01556">
    <property type="entry name" value="DnaJ_C"/>
    <property type="match status" value="1"/>
</dbReference>
<evidence type="ECO:0000313" key="4">
    <source>
        <dbReference type="Proteomes" id="UP001291926"/>
    </source>
</evidence>
<evidence type="ECO:0000256" key="1">
    <source>
        <dbReference type="SAM" id="MobiDB-lite"/>
    </source>
</evidence>
<proteinExistence type="predicted"/>
<dbReference type="PROSITE" id="PS00636">
    <property type="entry name" value="DNAJ_1"/>
    <property type="match status" value="1"/>
</dbReference>
<feature type="region of interest" description="Disordered" evidence="1">
    <location>
        <begin position="303"/>
        <end position="330"/>
    </location>
</feature>
<dbReference type="Pfam" id="PF00226">
    <property type="entry name" value="DnaJ"/>
    <property type="match status" value="1"/>
</dbReference>
<dbReference type="Proteomes" id="UP001291926">
    <property type="component" value="Unassembled WGS sequence"/>
</dbReference>
<accession>A0ABR0D0L4</accession>
<dbReference type="SUPFAM" id="SSF46565">
    <property type="entry name" value="Chaperone J-domain"/>
    <property type="match status" value="1"/>
</dbReference>
<sequence length="330" mass="36850">MFGRGGPKKSDNTKYYEVLGVPKTASPDDLKKAYKKAAIKNHPDKGGDPEKFKELAHAYEVLSDPEKREIYDQYGEDALKEGMGGGGGGGMHDPFDIFSSFFGGSPFGGGGSSRGRRQRRGEDVVHPLKVSLEDLYLGTTKKLSLSRNVLCSKCSGYPDTVTGDIVFVLQQKEHPKFKRKNGDDLFVEHQLSLTEALCGFQLILPHLDGRQLLIKSQPGEVVKPNSYKAINDEGMPIYQRPFMKGKLYIHFNVEFPDSLSLDQVEALGKILPSKPQSQLTDMELDECEETTLHDVNIEDEMRRKAHHQEAYDEDDEDMHGGGQRVQCAQQ</sequence>
<reference evidence="3 4" key="1">
    <citation type="journal article" date="2023" name="bioRxiv">
        <title>Genome report: Whole genome sequence and annotation of Penstemon davidsonii.</title>
        <authorList>
            <person name="Ostevik K.L."/>
            <person name="Alabady M."/>
            <person name="Zhang M."/>
            <person name="Rausher M.D."/>
        </authorList>
    </citation>
    <scope>NUCLEOTIDE SEQUENCE [LARGE SCALE GENOMIC DNA]</scope>
    <source>
        <strain evidence="3">DNT005</strain>
        <tissue evidence="3">Whole leaf</tissue>
    </source>
</reference>
<dbReference type="InterPro" id="IPR036869">
    <property type="entry name" value="J_dom_sf"/>
</dbReference>
<dbReference type="Gene3D" id="1.10.287.110">
    <property type="entry name" value="DnaJ domain"/>
    <property type="match status" value="1"/>
</dbReference>
<dbReference type="InterPro" id="IPR002939">
    <property type="entry name" value="DnaJ_C"/>
</dbReference>
<dbReference type="EMBL" id="JAYDYQ010002534">
    <property type="protein sequence ID" value="KAK4482747.1"/>
    <property type="molecule type" value="Genomic_DNA"/>
</dbReference>
<gene>
    <name evidence="3" type="ORF">RD792_009914</name>
</gene>
<evidence type="ECO:0000313" key="3">
    <source>
        <dbReference type="EMBL" id="KAK4482747.1"/>
    </source>
</evidence>
<keyword evidence="4" id="KW-1185">Reference proteome</keyword>
<protein>
    <recommendedName>
        <fullName evidence="2">J domain-containing protein</fullName>
    </recommendedName>
</protein>
<dbReference type="InterPro" id="IPR008971">
    <property type="entry name" value="HSP40/DnaJ_pept-bd"/>
</dbReference>
<dbReference type="CDD" id="cd06257">
    <property type="entry name" value="DnaJ"/>
    <property type="match status" value="1"/>
</dbReference>
<organism evidence="3 4">
    <name type="scientific">Penstemon davidsonii</name>
    <dbReference type="NCBI Taxonomy" id="160366"/>
    <lineage>
        <taxon>Eukaryota</taxon>
        <taxon>Viridiplantae</taxon>
        <taxon>Streptophyta</taxon>
        <taxon>Embryophyta</taxon>
        <taxon>Tracheophyta</taxon>
        <taxon>Spermatophyta</taxon>
        <taxon>Magnoliopsida</taxon>
        <taxon>eudicotyledons</taxon>
        <taxon>Gunneridae</taxon>
        <taxon>Pentapetalae</taxon>
        <taxon>asterids</taxon>
        <taxon>lamiids</taxon>
        <taxon>Lamiales</taxon>
        <taxon>Plantaginaceae</taxon>
        <taxon>Cheloneae</taxon>
        <taxon>Penstemon</taxon>
    </lineage>
</organism>
<feature type="domain" description="J" evidence="2">
    <location>
        <begin position="14"/>
        <end position="75"/>
    </location>
</feature>